<evidence type="ECO:0000256" key="8">
    <source>
        <dbReference type="SAM" id="MobiDB-lite"/>
    </source>
</evidence>
<dbReference type="InterPro" id="IPR007858">
    <property type="entry name" value="Dpy-30_motif"/>
</dbReference>
<dbReference type="Proteomes" id="UP001431209">
    <property type="component" value="Unassembled WGS sequence"/>
</dbReference>
<dbReference type="GO" id="GO:0048188">
    <property type="term" value="C:Set1C/COMPASS complex"/>
    <property type="evidence" value="ECO:0007669"/>
    <property type="project" value="InterPro"/>
</dbReference>
<evidence type="ECO:0000313" key="10">
    <source>
        <dbReference type="Proteomes" id="UP001431209"/>
    </source>
</evidence>
<keyword evidence="10" id="KW-1185">Reference proteome</keyword>
<evidence type="ECO:0000256" key="1">
    <source>
        <dbReference type="ARBA" id="ARBA00004123"/>
    </source>
</evidence>
<dbReference type="EMBL" id="JAOPGA020000946">
    <property type="protein sequence ID" value="KAL0483267.1"/>
    <property type="molecule type" value="Genomic_DNA"/>
</dbReference>
<dbReference type="InterPro" id="IPR037856">
    <property type="entry name" value="Sdc1/DPY30"/>
</dbReference>
<evidence type="ECO:0000256" key="2">
    <source>
        <dbReference type="ARBA" id="ARBA00010849"/>
    </source>
</evidence>
<dbReference type="PANTHER" id="PTHR23356">
    <property type="entry name" value="DPY30-RELATED"/>
    <property type="match status" value="1"/>
</dbReference>
<comment type="subcellular location">
    <subcellularLocation>
        <location evidence="1">Nucleus</location>
    </subcellularLocation>
</comment>
<feature type="compositionally biased region" description="Basic and acidic residues" evidence="8">
    <location>
        <begin position="91"/>
        <end position="110"/>
    </location>
</feature>
<comment type="similarity">
    <text evidence="2">Belongs to the dpy-30 family.</text>
</comment>
<feature type="region of interest" description="Disordered" evidence="8">
    <location>
        <begin position="1"/>
        <end position="34"/>
    </location>
</feature>
<protein>
    <recommendedName>
        <fullName evidence="7">Protein dpy-30 homolog</fullName>
    </recommendedName>
</protein>
<dbReference type="Pfam" id="PF05186">
    <property type="entry name" value="Dpy-30"/>
    <property type="match status" value="1"/>
</dbReference>
<dbReference type="GO" id="GO:0006325">
    <property type="term" value="P:chromatin organization"/>
    <property type="evidence" value="ECO:0007669"/>
    <property type="project" value="UniProtKB-KW"/>
</dbReference>
<gene>
    <name evidence="9" type="ORF">AKO1_011509</name>
</gene>
<evidence type="ECO:0000256" key="6">
    <source>
        <dbReference type="ARBA" id="ARBA00023242"/>
    </source>
</evidence>
<evidence type="ECO:0000256" key="4">
    <source>
        <dbReference type="ARBA" id="ARBA00023015"/>
    </source>
</evidence>
<evidence type="ECO:0000256" key="3">
    <source>
        <dbReference type="ARBA" id="ARBA00022853"/>
    </source>
</evidence>
<organism evidence="9 10">
    <name type="scientific">Acrasis kona</name>
    <dbReference type="NCBI Taxonomy" id="1008807"/>
    <lineage>
        <taxon>Eukaryota</taxon>
        <taxon>Discoba</taxon>
        <taxon>Heterolobosea</taxon>
        <taxon>Tetramitia</taxon>
        <taxon>Eutetramitia</taxon>
        <taxon>Acrasidae</taxon>
        <taxon>Acrasis</taxon>
    </lineage>
</organism>
<dbReference type="Gene3D" id="1.20.890.10">
    <property type="entry name" value="cAMP-dependent protein kinase regulatory subunit, dimerization-anchoring domain"/>
    <property type="match status" value="1"/>
</dbReference>
<accession>A0AAW2Z1X3</accession>
<feature type="compositionally biased region" description="Polar residues" evidence="8">
    <location>
        <begin position="1"/>
        <end position="13"/>
    </location>
</feature>
<dbReference type="AlphaFoldDB" id="A0AAW2Z1X3"/>
<keyword evidence="6" id="KW-0539">Nucleus</keyword>
<dbReference type="InterPro" id="IPR049629">
    <property type="entry name" value="DPY30_SDC1_DD"/>
</dbReference>
<sequence>MNMDQNDISSQEQDMNDSIPFEGFSTSSRAAENASAGLQNKINYQALPVRSYLDQTVVPLLLHGLASLVRERPDDPVEYLAAFLLKNNPRRQKDNSSKKDDSDKSENNTA</sequence>
<proteinExistence type="inferred from homology"/>
<evidence type="ECO:0000256" key="5">
    <source>
        <dbReference type="ARBA" id="ARBA00023163"/>
    </source>
</evidence>
<dbReference type="CDD" id="cd22965">
    <property type="entry name" value="DD_DPY30_SDC1"/>
    <property type="match status" value="1"/>
</dbReference>
<comment type="caution">
    <text evidence="9">The sequence shown here is derived from an EMBL/GenBank/DDBJ whole genome shotgun (WGS) entry which is preliminary data.</text>
</comment>
<name>A0AAW2Z1X3_9EUKA</name>
<evidence type="ECO:0000313" key="9">
    <source>
        <dbReference type="EMBL" id="KAL0483267.1"/>
    </source>
</evidence>
<reference evidence="9 10" key="1">
    <citation type="submission" date="2024-03" db="EMBL/GenBank/DDBJ databases">
        <title>The Acrasis kona genome and developmental transcriptomes reveal deep origins of eukaryotic multicellular pathways.</title>
        <authorList>
            <person name="Sheikh S."/>
            <person name="Fu C.-J."/>
            <person name="Brown M.W."/>
            <person name="Baldauf S.L."/>
        </authorList>
    </citation>
    <scope>NUCLEOTIDE SEQUENCE [LARGE SCALE GENOMIC DNA]</scope>
    <source>
        <strain evidence="9 10">ATCC MYA-3509</strain>
    </source>
</reference>
<keyword evidence="5" id="KW-0804">Transcription</keyword>
<feature type="region of interest" description="Disordered" evidence="8">
    <location>
        <begin position="84"/>
        <end position="110"/>
    </location>
</feature>
<keyword evidence="4" id="KW-0805">Transcription regulation</keyword>
<feature type="compositionally biased region" description="Polar residues" evidence="8">
    <location>
        <begin position="24"/>
        <end position="34"/>
    </location>
</feature>
<keyword evidence="3" id="KW-0156">Chromatin regulator</keyword>
<dbReference type="PANTHER" id="PTHR23356:SF16">
    <property type="entry name" value="DPY30 DOMAIN CONTAINING 2"/>
    <property type="match status" value="1"/>
</dbReference>
<evidence type="ECO:0000256" key="7">
    <source>
        <dbReference type="ARBA" id="ARBA00044172"/>
    </source>
</evidence>